<evidence type="ECO:0000313" key="2">
    <source>
        <dbReference type="EMBL" id="PLW32028.1"/>
    </source>
</evidence>
<proteinExistence type="predicted"/>
<organism evidence="2 3">
    <name type="scientific">Puccinia coronata f. sp. avenae</name>
    <dbReference type="NCBI Taxonomy" id="200324"/>
    <lineage>
        <taxon>Eukaryota</taxon>
        <taxon>Fungi</taxon>
        <taxon>Dikarya</taxon>
        <taxon>Basidiomycota</taxon>
        <taxon>Pucciniomycotina</taxon>
        <taxon>Pucciniomycetes</taxon>
        <taxon>Pucciniales</taxon>
        <taxon>Pucciniaceae</taxon>
        <taxon>Puccinia</taxon>
    </lineage>
</organism>
<dbReference type="EMBL" id="PGCI01000254">
    <property type="protein sequence ID" value="PLW32028.1"/>
    <property type="molecule type" value="Genomic_DNA"/>
</dbReference>
<sequence>MLAADFISLPRWFQLDRGDDCLAWTLRRLVAKRPAATHLFTPARVQESTTIGRPLRRTGPVATHLSTPARVQESNIIGQLLSRTFRVEQPGAPRKPNQSPFKFNSFQLSLSALPYAFPNQYADKMTVVRNPNHPMLVNGLFQPLAHSSSLAPQNNMYGDLKTPSYFQCGGLAGTKENDFEVQLSTTTALNNKLEQGSTYSLNGRMIAMSDGTTPVLTYIDTSVVRVLDSFAPLPDLVNKTNVTGLGHVSHRAEVISTEPERSLRLEVTVAHNDWDPIVSYVSVTCSYKTARSMSAGGLAATPSPKTGRNFVKFGNRAESAKPTDAVPPKPFKAAQAKLASTSSKDKGKAKLVKPETEDESLSSDDEDKEPEDVAVPVTPVTVKRGRPRKDDLVAAAKKMKQT</sequence>
<feature type="compositionally biased region" description="Basic and acidic residues" evidence="1">
    <location>
        <begin position="343"/>
        <end position="355"/>
    </location>
</feature>
<evidence type="ECO:0000313" key="3">
    <source>
        <dbReference type="Proteomes" id="UP000235392"/>
    </source>
</evidence>
<comment type="caution">
    <text evidence="2">The sequence shown here is derived from an EMBL/GenBank/DDBJ whole genome shotgun (WGS) entry which is preliminary data.</text>
</comment>
<feature type="compositionally biased region" description="Acidic residues" evidence="1">
    <location>
        <begin position="356"/>
        <end position="372"/>
    </location>
</feature>
<dbReference type="AlphaFoldDB" id="A0A2N5U2V1"/>
<accession>A0A2N5U2V1</accession>
<evidence type="ECO:0000256" key="1">
    <source>
        <dbReference type="SAM" id="MobiDB-lite"/>
    </source>
</evidence>
<reference evidence="2 3" key="1">
    <citation type="submission" date="2017-11" db="EMBL/GenBank/DDBJ databases">
        <title>De novo assembly and phasing of dikaryotic genomes from two isolates of Puccinia coronata f. sp. avenae, the causal agent of oat crown rust.</title>
        <authorList>
            <person name="Miller M.E."/>
            <person name="Zhang Y."/>
            <person name="Omidvar V."/>
            <person name="Sperschneider J."/>
            <person name="Schwessinger B."/>
            <person name="Raley C."/>
            <person name="Palmer J.M."/>
            <person name="Garnica D."/>
            <person name="Upadhyaya N."/>
            <person name="Rathjen J."/>
            <person name="Taylor J.M."/>
            <person name="Park R.F."/>
            <person name="Dodds P.N."/>
            <person name="Hirsch C.D."/>
            <person name="Kianian S.F."/>
            <person name="Figueroa M."/>
        </authorList>
    </citation>
    <scope>NUCLEOTIDE SEQUENCE [LARGE SCALE GENOMIC DNA]</scope>
    <source>
        <strain evidence="2">12SD80</strain>
    </source>
</reference>
<gene>
    <name evidence="2" type="ORF">PCASD_22161</name>
</gene>
<protein>
    <submittedName>
        <fullName evidence="2">Uncharacterized protein</fullName>
    </submittedName>
</protein>
<name>A0A2N5U2V1_9BASI</name>
<feature type="region of interest" description="Disordered" evidence="1">
    <location>
        <begin position="318"/>
        <end position="402"/>
    </location>
</feature>
<dbReference type="Proteomes" id="UP000235392">
    <property type="component" value="Unassembled WGS sequence"/>
</dbReference>